<evidence type="ECO:0000256" key="2">
    <source>
        <dbReference type="ARBA" id="ARBA00023125"/>
    </source>
</evidence>
<dbReference type="SUPFAM" id="SSF46785">
    <property type="entry name" value="Winged helix' DNA-binding domain"/>
    <property type="match status" value="1"/>
</dbReference>
<dbReference type="InterPro" id="IPR036388">
    <property type="entry name" value="WH-like_DNA-bd_sf"/>
</dbReference>
<dbReference type="SUPFAM" id="SSF100950">
    <property type="entry name" value="NagB/RpiA/CoA transferase-like"/>
    <property type="match status" value="1"/>
</dbReference>
<keyword evidence="1" id="KW-0805">Transcription regulation</keyword>
<evidence type="ECO:0000313" key="6">
    <source>
        <dbReference type="Proteomes" id="UP000501812"/>
    </source>
</evidence>
<sequence>MLAAERQRKILEKVRRDGTVRTTDLARDFVVTEETIRRDLDLLGRRGHLRRTHGGAMDATAPLGELSQTERESRQLDEKIAIGREAVRLICPRETILLDASTTALEFADQLPEDVPVRVVTYSLAVIERLASRDSNLELIQLGGSYEARGRRFSGMLTESALRALRIDRFFFSGGGLDPIRGVSEPNPEQARLKRMMLQHAEWSCALLDHTKLGVQTDFYFAAPEELDVLVTDRGAKIYAKSHLKDLPYELKFAR</sequence>
<evidence type="ECO:0000313" key="5">
    <source>
        <dbReference type="EMBL" id="QJE98740.1"/>
    </source>
</evidence>
<organism evidence="5 6">
    <name type="scientific">Luteolibacter luteus</name>
    <dbReference type="NCBI Taxonomy" id="2728835"/>
    <lineage>
        <taxon>Bacteria</taxon>
        <taxon>Pseudomonadati</taxon>
        <taxon>Verrucomicrobiota</taxon>
        <taxon>Verrucomicrobiia</taxon>
        <taxon>Verrucomicrobiales</taxon>
        <taxon>Verrucomicrobiaceae</taxon>
        <taxon>Luteolibacter</taxon>
    </lineage>
</organism>
<dbReference type="SMART" id="SM01134">
    <property type="entry name" value="DeoRC"/>
    <property type="match status" value="1"/>
</dbReference>
<evidence type="ECO:0000259" key="4">
    <source>
        <dbReference type="PROSITE" id="PS51000"/>
    </source>
</evidence>
<dbReference type="PROSITE" id="PS51000">
    <property type="entry name" value="HTH_DEOR_2"/>
    <property type="match status" value="1"/>
</dbReference>
<evidence type="ECO:0000256" key="1">
    <source>
        <dbReference type="ARBA" id="ARBA00023015"/>
    </source>
</evidence>
<dbReference type="InterPro" id="IPR014036">
    <property type="entry name" value="DeoR-like_C"/>
</dbReference>
<proteinExistence type="predicted"/>
<dbReference type="Pfam" id="PF00455">
    <property type="entry name" value="DeoRC"/>
    <property type="match status" value="1"/>
</dbReference>
<reference evidence="5 6" key="1">
    <citation type="submission" date="2020-04" db="EMBL/GenBank/DDBJ databases">
        <title>Luteolibacter sp. G-1-1-1 isolated from soil.</title>
        <authorList>
            <person name="Dahal R.H."/>
        </authorList>
    </citation>
    <scope>NUCLEOTIDE SEQUENCE [LARGE SCALE GENOMIC DNA]</scope>
    <source>
        <strain evidence="5 6">G-1-1-1</strain>
    </source>
</reference>
<dbReference type="SMART" id="SM00420">
    <property type="entry name" value="HTH_DEOR"/>
    <property type="match status" value="1"/>
</dbReference>
<dbReference type="InterPro" id="IPR018356">
    <property type="entry name" value="Tscrpt_reg_HTH_DeoR_CS"/>
</dbReference>
<dbReference type="InterPro" id="IPR050313">
    <property type="entry name" value="Carb_Metab_HTH_regulators"/>
</dbReference>
<dbReference type="EMBL" id="CP051774">
    <property type="protein sequence ID" value="QJE98740.1"/>
    <property type="molecule type" value="Genomic_DNA"/>
</dbReference>
<dbReference type="InterPro" id="IPR036390">
    <property type="entry name" value="WH_DNA-bd_sf"/>
</dbReference>
<dbReference type="PANTHER" id="PTHR30363">
    <property type="entry name" value="HTH-TYPE TRANSCRIPTIONAL REGULATOR SRLR-RELATED"/>
    <property type="match status" value="1"/>
</dbReference>
<dbReference type="PROSITE" id="PS00894">
    <property type="entry name" value="HTH_DEOR_1"/>
    <property type="match status" value="1"/>
</dbReference>
<dbReference type="RefSeq" id="WP_169457227.1">
    <property type="nucleotide sequence ID" value="NZ_CP051774.1"/>
</dbReference>
<protein>
    <submittedName>
        <fullName evidence="5">DeoR/GlpR transcriptional regulator</fullName>
    </submittedName>
</protein>
<dbReference type="InterPro" id="IPR001034">
    <property type="entry name" value="DeoR_HTH"/>
</dbReference>
<dbReference type="PRINTS" id="PR00037">
    <property type="entry name" value="HTHLACR"/>
</dbReference>
<dbReference type="PANTHER" id="PTHR30363:SF44">
    <property type="entry name" value="AGA OPERON TRANSCRIPTIONAL REPRESSOR-RELATED"/>
    <property type="match status" value="1"/>
</dbReference>
<dbReference type="GO" id="GO:0003700">
    <property type="term" value="F:DNA-binding transcription factor activity"/>
    <property type="evidence" value="ECO:0007669"/>
    <property type="project" value="InterPro"/>
</dbReference>
<evidence type="ECO:0000256" key="3">
    <source>
        <dbReference type="ARBA" id="ARBA00023163"/>
    </source>
</evidence>
<feature type="domain" description="HTH deoR-type" evidence="4">
    <location>
        <begin position="3"/>
        <end position="58"/>
    </location>
</feature>
<dbReference type="InterPro" id="IPR037171">
    <property type="entry name" value="NagB/RpiA_transferase-like"/>
</dbReference>
<keyword evidence="2" id="KW-0238">DNA-binding</keyword>
<accession>A0A858RRI0</accession>
<keyword evidence="3" id="KW-0804">Transcription</keyword>
<dbReference type="Pfam" id="PF08220">
    <property type="entry name" value="HTH_DeoR"/>
    <property type="match status" value="1"/>
</dbReference>
<name>A0A858RRI0_9BACT</name>
<dbReference type="AlphaFoldDB" id="A0A858RRI0"/>
<keyword evidence="6" id="KW-1185">Reference proteome</keyword>
<dbReference type="Proteomes" id="UP000501812">
    <property type="component" value="Chromosome"/>
</dbReference>
<dbReference type="Gene3D" id="1.10.10.10">
    <property type="entry name" value="Winged helix-like DNA-binding domain superfamily/Winged helix DNA-binding domain"/>
    <property type="match status" value="1"/>
</dbReference>
<dbReference type="KEGG" id="luo:HHL09_24160"/>
<dbReference type="GO" id="GO:0003677">
    <property type="term" value="F:DNA binding"/>
    <property type="evidence" value="ECO:0007669"/>
    <property type="project" value="UniProtKB-KW"/>
</dbReference>
<gene>
    <name evidence="5" type="ORF">HHL09_24160</name>
</gene>